<reference evidence="10" key="2">
    <citation type="submission" date="2021-04" db="EMBL/GenBank/DDBJ databases">
        <authorList>
            <person name="Gilroy R."/>
        </authorList>
    </citation>
    <scope>NUCLEOTIDE SEQUENCE</scope>
    <source>
        <strain evidence="10">4376</strain>
    </source>
</reference>
<evidence type="ECO:0000313" key="10">
    <source>
        <dbReference type="EMBL" id="HIW95945.1"/>
    </source>
</evidence>
<feature type="transmembrane region" description="Helical" evidence="9">
    <location>
        <begin position="314"/>
        <end position="336"/>
    </location>
</feature>
<evidence type="ECO:0000256" key="4">
    <source>
        <dbReference type="ARBA" id="ARBA00022475"/>
    </source>
</evidence>
<keyword evidence="7 9" id="KW-1133">Transmembrane helix</keyword>
<keyword evidence="6" id="KW-0029">Amino-acid transport</keyword>
<keyword evidence="5 9" id="KW-0812">Transmembrane</keyword>
<evidence type="ECO:0000256" key="7">
    <source>
        <dbReference type="ARBA" id="ARBA00022989"/>
    </source>
</evidence>
<dbReference type="PANTHER" id="PTHR30588:SF0">
    <property type="entry name" value="BRANCHED-CHAIN AMINO ACID PERMEASE BRNQ"/>
    <property type="match status" value="1"/>
</dbReference>
<dbReference type="InterPro" id="IPR004685">
    <property type="entry name" value="Brnchd-chn_aa_trnsp_Livcs"/>
</dbReference>
<evidence type="ECO:0000256" key="6">
    <source>
        <dbReference type="ARBA" id="ARBA00022970"/>
    </source>
</evidence>
<reference evidence="10" key="1">
    <citation type="journal article" date="2021" name="PeerJ">
        <title>Extensive microbial diversity within the chicken gut microbiome revealed by metagenomics and culture.</title>
        <authorList>
            <person name="Gilroy R."/>
            <person name="Ravi A."/>
            <person name="Getino M."/>
            <person name="Pursley I."/>
            <person name="Horton D.L."/>
            <person name="Alikhan N.F."/>
            <person name="Baker D."/>
            <person name="Gharbi K."/>
            <person name="Hall N."/>
            <person name="Watson M."/>
            <person name="Adriaenssens E.M."/>
            <person name="Foster-Nyarko E."/>
            <person name="Jarju S."/>
            <person name="Secka A."/>
            <person name="Antonio M."/>
            <person name="Oren A."/>
            <person name="Chaudhuri R.R."/>
            <person name="La Ragione R."/>
            <person name="Hildebrand F."/>
            <person name="Pallen M.J."/>
        </authorList>
    </citation>
    <scope>NUCLEOTIDE SEQUENCE</scope>
    <source>
        <strain evidence="10">4376</strain>
    </source>
</reference>
<organism evidence="10 11">
    <name type="scientific">Candidatus Corynebacterium gallistercoris</name>
    <dbReference type="NCBI Taxonomy" id="2838530"/>
    <lineage>
        <taxon>Bacteria</taxon>
        <taxon>Bacillati</taxon>
        <taxon>Actinomycetota</taxon>
        <taxon>Actinomycetes</taxon>
        <taxon>Mycobacteriales</taxon>
        <taxon>Corynebacteriaceae</taxon>
        <taxon>Corynebacterium</taxon>
    </lineage>
</organism>
<dbReference type="EMBL" id="DXFZ01000068">
    <property type="protein sequence ID" value="HIW95945.1"/>
    <property type="molecule type" value="Genomic_DNA"/>
</dbReference>
<dbReference type="GO" id="GO:0015190">
    <property type="term" value="F:L-leucine transmembrane transporter activity"/>
    <property type="evidence" value="ECO:0007669"/>
    <property type="project" value="TreeGrafter"/>
</dbReference>
<dbReference type="PANTHER" id="PTHR30588">
    <property type="entry name" value="BRANCHED-CHAIN AMINO ACID TRANSPORT SYSTEM 2 CARRIER PROTEIN"/>
    <property type="match status" value="1"/>
</dbReference>
<dbReference type="Pfam" id="PF05525">
    <property type="entry name" value="Branch_AA_trans"/>
    <property type="match status" value="1"/>
</dbReference>
<feature type="transmembrane region" description="Helical" evidence="9">
    <location>
        <begin position="228"/>
        <end position="249"/>
    </location>
</feature>
<dbReference type="GO" id="GO:0015820">
    <property type="term" value="P:L-leucine transport"/>
    <property type="evidence" value="ECO:0007669"/>
    <property type="project" value="TreeGrafter"/>
</dbReference>
<feature type="transmembrane region" description="Helical" evidence="9">
    <location>
        <begin position="39"/>
        <end position="62"/>
    </location>
</feature>
<feature type="transmembrane region" description="Helical" evidence="9">
    <location>
        <begin position="153"/>
        <end position="172"/>
    </location>
</feature>
<dbReference type="GO" id="GO:0005886">
    <property type="term" value="C:plasma membrane"/>
    <property type="evidence" value="ECO:0007669"/>
    <property type="project" value="UniProtKB-SubCell"/>
</dbReference>
<gene>
    <name evidence="10" type="primary">brnQ</name>
    <name evidence="10" type="ORF">H9867_05600</name>
</gene>
<evidence type="ECO:0000256" key="2">
    <source>
        <dbReference type="ARBA" id="ARBA00008540"/>
    </source>
</evidence>
<feature type="transmembrane region" description="Helical" evidence="9">
    <location>
        <begin position="261"/>
        <end position="283"/>
    </location>
</feature>
<evidence type="ECO:0000256" key="8">
    <source>
        <dbReference type="ARBA" id="ARBA00023136"/>
    </source>
</evidence>
<name>A0A9D1RYM6_9CORY</name>
<proteinExistence type="inferred from homology"/>
<evidence type="ECO:0000256" key="1">
    <source>
        <dbReference type="ARBA" id="ARBA00004651"/>
    </source>
</evidence>
<evidence type="ECO:0000313" key="11">
    <source>
        <dbReference type="Proteomes" id="UP000824189"/>
    </source>
</evidence>
<feature type="transmembrane region" description="Helical" evidence="9">
    <location>
        <begin position="110"/>
        <end position="133"/>
    </location>
</feature>
<dbReference type="GO" id="GO:0015818">
    <property type="term" value="P:isoleucine transport"/>
    <property type="evidence" value="ECO:0007669"/>
    <property type="project" value="TreeGrafter"/>
</dbReference>
<comment type="subcellular location">
    <subcellularLocation>
        <location evidence="1">Cell membrane</location>
        <topology evidence="1">Multi-pass membrane protein</topology>
    </subcellularLocation>
</comment>
<evidence type="ECO:0000256" key="5">
    <source>
        <dbReference type="ARBA" id="ARBA00022692"/>
    </source>
</evidence>
<keyword evidence="4" id="KW-1003">Cell membrane</keyword>
<comment type="caution">
    <text evidence="10">The sequence shown here is derived from an EMBL/GenBank/DDBJ whole genome shotgun (WGS) entry which is preliminary data.</text>
</comment>
<evidence type="ECO:0000256" key="3">
    <source>
        <dbReference type="ARBA" id="ARBA00022448"/>
    </source>
</evidence>
<accession>A0A9D1RYM6</accession>
<dbReference type="AlphaFoldDB" id="A0A9D1RYM6"/>
<dbReference type="NCBIfam" id="TIGR00796">
    <property type="entry name" value="livcs"/>
    <property type="match status" value="1"/>
</dbReference>
<feature type="transmembrane region" description="Helical" evidence="9">
    <location>
        <begin position="373"/>
        <end position="393"/>
    </location>
</feature>
<dbReference type="GO" id="GO:0015188">
    <property type="term" value="F:L-isoleucine transmembrane transporter activity"/>
    <property type="evidence" value="ECO:0007669"/>
    <property type="project" value="TreeGrafter"/>
</dbReference>
<sequence>MASLSARGTPGACRTFKTFSDRAVRLCLVKTTATSSKSLATTIAAVGLMLFSMFFGAGNLIFPPMLGVEAGEHFTPAIIGFLTTGVALPVITVIAVAISGSGVRDLASRAGAVFGLIFALVVYLSIGALYGVPRAAAIGYELGVESTFDLSGPWWRLLGTVIFFAVAYAVALWPGRVIDTVGKFLTPALLVLLTLLVAISFFDLHEPPAPADETFTHSPFVAGISEGYFTMDSVAALAFAIIVVSAFSTRGVTNHRSVIKFTAVAGAIAGLFLTLVYLGLGYVGTVMPDKASYEDGADLLSSAAHLTLGPYGEAVFSLIVLLACLTTVVGLTTATSSFFHDLVPAVSYRWWATILTVVGLLLANLGLTKILAVSGPIIGLIYPPAIALIAMTFAHLPKRRIQLPLAYRTAVTVAFAFSLLNLLSGLNVGHLNGPVQWLSDHLAWIPLMEDGLGWLLPTIILTAIAYAVDVSRGIPANKPDNHEVEAMVAV</sequence>
<feature type="transmembrane region" description="Helical" evidence="9">
    <location>
        <begin position="451"/>
        <end position="468"/>
    </location>
</feature>
<keyword evidence="3" id="KW-0813">Transport</keyword>
<evidence type="ECO:0000256" key="9">
    <source>
        <dbReference type="SAM" id="Phobius"/>
    </source>
</evidence>
<feature type="transmembrane region" description="Helical" evidence="9">
    <location>
        <begin position="74"/>
        <end position="98"/>
    </location>
</feature>
<dbReference type="Proteomes" id="UP000824189">
    <property type="component" value="Unassembled WGS sequence"/>
</dbReference>
<feature type="transmembrane region" description="Helical" evidence="9">
    <location>
        <begin position="405"/>
        <end position="431"/>
    </location>
</feature>
<feature type="transmembrane region" description="Helical" evidence="9">
    <location>
        <begin position="348"/>
        <end position="367"/>
    </location>
</feature>
<dbReference type="GO" id="GO:0005304">
    <property type="term" value="F:L-valine transmembrane transporter activity"/>
    <property type="evidence" value="ECO:0007669"/>
    <property type="project" value="TreeGrafter"/>
</dbReference>
<feature type="transmembrane region" description="Helical" evidence="9">
    <location>
        <begin position="184"/>
        <end position="202"/>
    </location>
</feature>
<protein>
    <submittedName>
        <fullName evidence="10">Branched-chain amino acid transport system II carrier protein</fullName>
    </submittedName>
</protein>
<keyword evidence="8 9" id="KW-0472">Membrane</keyword>
<comment type="similarity">
    <text evidence="2">Belongs to the branched chain amino acid transporter family.</text>
</comment>